<dbReference type="AlphaFoldDB" id="A0A0A1ZEN2"/>
<organism evidence="1 2">
    <name type="scientific">Prochlorococcus marinus str. GP2</name>
    <dbReference type="NCBI Taxonomy" id="59925"/>
    <lineage>
        <taxon>Bacteria</taxon>
        <taxon>Bacillati</taxon>
        <taxon>Cyanobacteriota</taxon>
        <taxon>Cyanophyceae</taxon>
        <taxon>Synechococcales</taxon>
        <taxon>Prochlorococcaceae</taxon>
        <taxon>Prochlorococcus</taxon>
    </lineage>
</organism>
<reference evidence="2" key="1">
    <citation type="journal article" date="2014" name="Sci. Data">
        <title>Genomes of diverse isolates of the marine cyanobacterium Prochlorococcus.</title>
        <authorList>
            <person name="Biller S."/>
            <person name="Berube P."/>
            <person name="Thompson J."/>
            <person name="Kelly L."/>
            <person name="Roggensack S."/>
            <person name="Awad L."/>
            <person name="Roache-Johnson K."/>
            <person name="Ding H."/>
            <person name="Giovannoni S.J."/>
            <person name="Moore L.R."/>
            <person name="Chisholm S.W."/>
        </authorList>
    </citation>
    <scope>NUCLEOTIDE SEQUENCE [LARGE SCALE GENOMIC DNA]</scope>
    <source>
        <strain evidence="2">GP2</strain>
    </source>
</reference>
<evidence type="ECO:0000313" key="2">
    <source>
        <dbReference type="Proteomes" id="UP000030598"/>
    </source>
</evidence>
<comment type="caution">
    <text evidence="1">The sequence shown here is derived from an EMBL/GenBank/DDBJ whole genome shotgun (WGS) entry which is preliminary data.</text>
</comment>
<dbReference type="Proteomes" id="UP000030598">
    <property type="component" value="Unassembled WGS sequence"/>
</dbReference>
<dbReference type="eggNOG" id="ENOG5034BFT">
    <property type="taxonomic scope" value="Bacteria"/>
</dbReference>
<sequence>MNMFLTNKTRLKIKDIVRRISIDEPVSLEERIYVEKFAKHNSTIWTWLKKANSLRRYGKQHSDGINGLIQSLGLDGLEVESHFDPKNDDIADWFSGSPDWVRRS</sequence>
<dbReference type="OrthoDB" id="542361at2"/>
<dbReference type="EMBL" id="JNAH01000007">
    <property type="protein sequence ID" value="KGF86629.1"/>
    <property type="molecule type" value="Genomic_DNA"/>
</dbReference>
<name>A0A0A1ZEN2_PROMR</name>
<evidence type="ECO:0000313" key="1">
    <source>
        <dbReference type="EMBL" id="KGF86629.1"/>
    </source>
</evidence>
<protein>
    <submittedName>
        <fullName evidence="1">Uncharacterized protein</fullName>
    </submittedName>
</protein>
<accession>A0A0A1ZEN2</accession>
<proteinExistence type="predicted"/>
<gene>
    <name evidence="1" type="ORF">EU91_1391</name>
</gene>